<evidence type="ECO:0000313" key="5">
    <source>
        <dbReference type="EMBL" id="GAA4797347.1"/>
    </source>
</evidence>
<comment type="caution">
    <text evidence="5">The sequence shown here is derived from an EMBL/GenBank/DDBJ whole genome shotgun (WGS) entry which is preliminary data.</text>
</comment>
<evidence type="ECO:0000256" key="2">
    <source>
        <dbReference type="ARBA" id="ARBA00022857"/>
    </source>
</evidence>
<evidence type="ECO:0000256" key="1">
    <source>
        <dbReference type="ARBA" id="ARBA00007905"/>
    </source>
</evidence>
<dbReference type="RefSeq" id="WP_251380613.1">
    <property type="nucleotide sequence ID" value="NZ_BAABKP010000002.1"/>
</dbReference>
<dbReference type="Proteomes" id="UP001500187">
    <property type="component" value="Unassembled WGS sequence"/>
</dbReference>
<keyword evidence="6" id="KW-1185">Reference proteome</keyword>
<dbReference type="InterPro" id="IPR018170">
    <property type="entry name" value="Aldo/ket_reductase_CS"/>
</dbReference>
<evidence type="ECO:0000259" key="4">
    <source>
        <dbReference type="Pfam" id="PF00248"/>
    </source>
</evidence>
<sequence>MTVSPNLTFNDGNEIPQLGYGVWQVENETAEKVVGLALDAGYRHIDTAKIYGNEEGTGAAIANSGVPREDVFLTTKVWNDEQGFEAAKAAAEASLKRLGTDYVDLLLIHWAKPSQGLYVDTWKALIELQKEGKTRSIGVSNFPEEQLREIIAETGVTPAIHQIELHPYFAQENLREVHAELGIVTQAWSPLGNGSDLLSNPVLAEIAQKHDASVAQVVLAWHRAIGNVAIPKSVTSERIVENFESLKVELTGDEVDAIDALSREDGRIGADPATITF</sequence>
<evidence type="ECO:0000313" key="6">
    <source>
        <dbReference type="Proteomes" id="UP001500187"/>
    </source>
</evidence>
<dbReference type="InterPro" id="IPR036812">
    <property type="entry name" value="NAD(P)_OxRdtase_dom_sf"/>
</dbReference>
<reference evidence="6" key="1">
    <citation type="journal article" date="2019" name="Int. J. Syst. Evol. Microbiol.">
        <title>The Global Catalogue of Microorganisms (GCM) 10K type strain sequencing project: providing services to taxonomists for standard genome sequencing and annotation.</title>
        <authorList>
            <consortium name="The Broad Institute Genomics Platform"/>
            <consortium name="The Broad Institute Genome Sequencing Center for Infectious Disease"/>
            <person name="Wu L."/>
            <person name="Ma J."/>
        </authorList>
    </citation>
    <scope>NUCLEOTIDE SEQUENCE [LARGE SCALE GENOMIC DNA]</scope>
    <source>
        <strain evidence="6">JCM 18541</strain>
    </source>
</reference>
<dbReference type="PIRSF" id="PIRSF000097">
    <property type="entry name" value="AKR"/>
    <property type="match status" value="1"/>
</dbReference>
<evidence type="ECO:0000256" key="3">
    <source>
        <dbReference type="ARBA" id="ARBA00023002"/>
    </source>
</evidence>
<dbReference type="InterPro" id="IPR020471">
    <property type="entry name" value="AKR"/>
</dbReference>
<dbReference type="EMBL" id="BAABKP010000002">
    <property type="protein sequence ID" value="GAA4797347.1"/>
    <property type="molecule type" value="Genomic_DNA"/>
</dbReference>
<dbReference type="Gene3D" id="3.20.20.100">
    <property type="entry name" value="NADP-dependent oxidoreductase domain"/>
    <property type="match status" value="1"/>
</dbReference>
<keyword evidence="3" id="KW-0560">Oxidoreductase</keyword>
<protein>
    <submittedName>
        <fullName evidence="5">Aldo/keto reductase</fullName>
    </submittedName>
</protein>
<name>A0ABP9BLH5_9MICC</name>
<organism evidence="5 6">
    <name type="scientific">Rothia endophytica</name>
    <dbReference type="NCBI Taxonomy" id="1324766"/>
    <lineage>
        <taxon>Bacteria</taxon>
        <taxon>Bacillati</taxon>
        <taxon>Actinomycetota</taxon>
        <taxon>Actinomycetes</taxon>
        <taxon>Micrococcales</taxon>
        <taxon>Micrococcaceae</taxon>
        <taxon>Rothia</taxon>
    </lineage>
</organism>
<dbReference type="PRINTS" id="PR00069">
    <property type="entry name" value="ALDKETRDTASE"/>
</dbReference>
<accession>A0ABP9BLH5</accession>
<dbReference type="SUPFAM" id="SSF51430">
    <property type="entry name" value="NAD(P)-linked oxidoreductase"/>
    <property type="match status" value="1"/>
</dbReference>
<dbReference type="PROSITE" id="PS00062">
    <property type="entry name" value="ALDOKETO_REDUCTASE_2"/>
    <property type="match status" value="1"/>
</dbReference>
<proteinExistence type="inferred from homology"/>
<dbReference type="Pfam" id="PF00248">
    <property type="entry name" value="Aldo_ket_red"/>
    <property type="match status" value="1"/>
</dbReference>
<feature type="domain" description="NADP-dependent oxidoreductase" evidence="4">
    <location>
        <begin position="18"/>
        <end position="262"/>
    </location>
</feature>
<dbReference type="InterPro" id="IPR023210">
    <property type="entry name" value="NADP_OxRdtase_dom"/>
</dbReference>
<comment type="similarity">
    <text evidence="1">Belongs to the aldo/keto reductase family.</text>
</comment>
<gene>
    <name evidence="5" type="ORF">GCM10023352_16210</name>
</gene>
<dbReference type="PANTHER" id="PTHR43827:SF3">
    <property type="entry name" value="NADP-DEPENDENT OXIDOREDUCTASE DOMAIN-CONTAINING PROTEIN"/>
    <property type="match status" value="1"/>
</dbReference>
<keyword evidence="2" id="KW-0521">NADP</keyword>
<dbReference type="PANTHER" id="PTHR43827">
    <property type="entry name" value="2,5-DIKETO-D-GLUCONIC ACID REDUCTASE"/>
    <property type="match status" value="1"/>
</dbReference>